<name>A0A146K713_9EUKA</name>
<feature type="non-terminal residue" evidence="2">
    <location>
        <position position="1"/>
    </location>
</feature>
<gene>
    <name evidence="2" type="ORF">TPC1_15649</name>
</gene>
<evidence type="ECO:0000256" key="1">
    <source>
        <dbReference type="SAM" id="Phobius"/>
    </source>
</evidence>
<feature type="transmembrane region" description="Helical" evidence="1">
    <location>
        <begin position="6"/>
        <end position="27"/>
    </location>
</feature>
<sequence>NILYIDILGLLFCVVIFTNYPLSLYPLKASILESFGLTIESKKGYRYSMILNVCFVSLSLTVSLFIEQIVMIYALVASLAGFYYYFFIPFYCYIVMDQLKKEQSYVDQDADAESAPLLDKQNHIQQYVEPENSDDSRKDIMKELYEEIRFERK</sequence>
<feature type="non-terminal residue" evidence="2">
    <location>
        <position position="153"/>
    </location>
</feature>
<proteinExistence type="predicted"/>
<feature type="transmembrane region" description="Helical" evidence="1">
    <location>
        <begin position="47"/>
        <end position="66"/>
    </location>
</feature>
<dbReference type="EMBL" id="GDID01004189">
    <property type="protein sequence ID" value="JAP92417.1"/>
    <property type="molecule type" value="Transcribed_RNA"/>
</dbReference>
<keyword evidence="1" id="KW-1133">Transmembrane helix</keyword>
<dbReference type="AlphaFoldDB" id="A0A146K713"/>
<evidence type="ECO:0000313" key="2">
    <source>
        <dbReference type="EMBL" id="JAP92417.1"/>
    </source>
</evidence>
<accession>A0A146K713</accession>
<feature type="transmembrane region" description="Helical" evidence="1">
    <location>
        <begin position="72"/>
        <end position="94"/>
    </location>
</feature>
<keyword evidence="1" id="KW-0812">Transmembrane</keyword>
<protein>
    <submittedName>
        <fullName evidence="2">Amino acid transporter family protein</fullName>
    </submittedName>
</protein>
<reference evidence="2" key="1">
    <citation type="submission" date="2015-07" db="EMBL/GenBank/DDBJ databases">
        <title>Adaptation to a free-living lifestyle via gene acquisitions in the diplomonad Trepomonas sp. PC1.</title>
        <authorList>
            <person name="Xu F."/>
            <person name="Jerlstrom-Hultqvist J."/>
            <person name="Kolisko M."/>
            <person name="Simpson A.G.B."/>
            <person name="Roger A.J."/>
            <person name="Svard S.G."/>
            <person name="Andersson J.O."/>
        </authorList>
    </citation>
    <scope>NUCLEOTIDE SEQUENCE</scope>
    <source>
        <strain evidence="2">PC1</strain>
    </source>
</reference>
<organism evidence="2">
    <name type="scientific">Trepomonas sp. PC1</name>
    <dbReference type="NCBI Taxonomy" id="1076344"/>
    <lineage>
        <taxon>Eukaryota</taxon>
        <taxon>Metamonada</taxon>
        <taxon>Diplomonadida</taxon>
        <taxon>Hexamitidae</taxon>
        <taxon>Hexamitinae</taxon>
        <taxon>Trepomonas</taxon>
    </lineage>
</organism>
<keyword evidence="1" id="KW-0472">Membrane</keyword>